<comment type="subcellular location">
    <subcellularLocation>
        <location evidence="1">Cell outer membrane</location>
        <topology evidence="1">Multi-pass membrane protein</topology>
    </subcellularLocation>
</comment>
<dbReference type="STRING" id="454194.PYK22_02801"/>
<evidence type="ECO:0000256" key="1">
    <source>
        <dbReference type="ARBA" id="ARBA00004571"/>
    </source>
</evidence>
<keyword evidence="9" id="KW-0121">Carboxypeptidase</keyword>
<protein>
    <submittedName>
        <fullName evidence="9">Carboxypeptidase regulatory-like domain</fullName>
    </submittedName>
</protein>
<evidence type="ECO:0000256" key="7">
    <source>
        <dbReference type="SAM" id="SignalP"/>
    </source>
</evidence>
<sequence length="1305" mass="141357" precursor="true">MRHLACKLALLVFYSLTCSALVSGQVISTGSLSGAVVDQAGAVVAGATVTVRNNETGAEYTAQTADNGTFIVPSLPVGTYTVTVTMQGFKQAILQDVKIDVGKVSSVNVSLEPGQINESVTITGAGGELLQTQSTNIATTITGRQITELPFTSRDSLDLVLLLPGTVQVGRPRASSVNGLPKGTLNITIDGINVQDNYLKSSDGFFTYIRPRIDAIEEVTLSTATPGAESAGEGAVQIKFVTRAGTNDFRGSLYWYHRNPALNANYWFNNRDLPPDPVDGKAPRNRVLLNQFGGRLGGPIIHNRAFFFVNYEEFRLPERNLRERTILSPQAEQGIFQYITSGGVRSVNLLAVAAATNCNPAGANATPFTPCTSTIDPTIGPLLAAIRSSTSAGGVRPLTDPNFQAFSFINSGLQKRRFPTVRFDLNLTEKHHLENIYNYQKFDSTVDFLNNVDPAFPGFPNFGSQKSNRFSNVTAWRATFSPRLVNEARFGFTGGTTLFFPEVNSGQFQNQGGLSFGTAVGTGGFAAAAGISNPTVTNSPSRRNTPIWQFTDNLTYIHGNHTFNIGGSFTQVNFWGQSFPGGVVPAISFGVDSSDPASRIFTSANFPGASADDLTRARGIYAVLVGRVTGVSGVAALDEKSGQYRYLGDYIQRARQRELGLYLQDAWRYRSNLTLNLGLRWEVQFPFTALNNNYSFATYDDLFGISGRGNLFRPGVLQGRPTQFVQFKPGDKPFATDYNNFAPSVGFAWSPDWKSGWLHRLFGSEGQSVIRAGYSIATVREGMNVVASILGANPGGTVNAARSLTLGNLTPGTLLRDRASIAPPSFPSAPSYPITGTVSDSVNAFDPNLKLGYVQSWTFGIQREITKDMVIEARYVGTRGVKLWRQYNLNEINVVENGFLNEFRRAQANLQANIAAGRGNTFAYTGVPGTSPLPIMLAYFSGIPAAQANDPSRYTSALFSNSTFLNLLAINNPSPQGFANTILSTASLRANGINAGLPANFFVVNPDKLGGAFLVDNGGHSWYDGLTIELRRRLSQGLLLQASYTWSKALTDMYDVSSVVFSQYPTLRQTNLAKSLSPFDVRHAFKANWIYELPFGRGRAFFGDAGSFLDSLIGGWSVHGTARVQSGTPFRFQNVRLVNMTVDELQKFVEVRKDPNKIVYYLDPDVILNTRRAFNVTPTGYSALGAPTGKYIAPAGGPDCIPAYAGQCGFANLVLHGPRFVRLDMSVVKRIKLTETANFELRGEFLNAINNVNFRIGGWTADSVTVTGLGGATFGQLGGGTAYQDLSTTNDPGGRLVQIVLRLNF</sequence>
<keyword evidence="3" id="KW-1134">Transmembrane beta strand</keyword>
<keyword evidence="7" id="KW-0732">Signal</keyword>
<dbReference type="EMBL" id="CBXV010000008">
    <property type="protein sequence ID" value="CDM66767.1"/>
    <property type="molecule type" value="Genomic_DNA"/>
</dbReference>
<keyword evidence="5" id="KW-0472">Membrane</keyword>
<keyword evidence="10" id="KW-1185">Reference proteome</keyword>
<dbReference type="Gene3D" id="2.60.40.1120">
    <property type="entry name" value="Carboxypeptidase-like, regulatory domain"/>
    <property type="match status" value="1"/>
</dbReference>
<dbReference type="Proteomes" id="UP000031518">
    <property type="component" value="Unassembled WGS sequence"/>
</dbReference>
<dbReference type="GO" id="GO:0030246">
    <property type="term" value="F:carbohydrate binding"/>
    <property type="evidence" value="ECO:0007669"/>
    <property type="project" value="InterPro"/>
</dbReference>
<dbReference type="SUPFAM" id="SSF56935">
    <property type="entry name" value="Porins"/>
    <property type="match status" value="1"/>
</dbReference>
<dbReference type="GO" id="GO:0044718">
    <property type="term" value="P:siderophore transmembrane transport"/>
    <property type="evidence" value="ECO:0007669"/>
    <property type="project" value="TreeGrafter"/>
</dbReference>
<evidence type="ECO:0000256" key="2">
    <source>
        <dbReference type="ARBA" id="ARBA00022448"/>
    </source>
</evidence>
<feature type="signal peptide" evidence="7">
    <location>
        <begin position="1"/>
        <end position="20"/>
    </location>
</feature>
<proteinExistence type="predicted"/>
<dbReference type="PANTHER" id="PTHR30069">
    <property type="entry name" value="TONB-DEPENDENT OUTER MEMBRANE RECEPTOR"/>
    <property type="match status" value="1"/>
</dbReference>
<dbReference type="OrthoDB" id="97893at2"/>
<dbReference type="Pfam" id="PF13620">
    <property type="entry name" value="CarboxypepD_reg"/>
    <property type="match status" value="1"/>
</dbReference>
<dbReference type="RefSeq" id="WP_041978215.1">
    <property type="nucleotide sequence ID" value="NZ_CBXV010000008.1"/>
</dbReference>
<dbReference type="InterPro" id="IPR039426">
    <property type="entry name" value="TonB-dep_rcpt-like"/>
</dbReference>
<dbReference type="SUPFAM" id="SSF49452">
    <property type="entry name" value="Starch-binding domain-like"/>
    <property type="match status" value="1"/>
</dbReference>
<keyword evidence="9" id="KW-0645">Protease</keyword>
<dbReference type="GO" id="GO:0015344">
    <property type="term" value="F:siderophore uptake transmembrane transporter activity"/>
    <property type="evidence" value="ECO:0007669"/>
    <property type="project" value="TreeGrafter"/>
</dbReference>
<feature type="domain" description="TonB-dependent transporter Oar-like beta-barrel" evidence="8">
    <location>
        <begin position="241"/>
        <end position="1278"/>
    </location>
</feature>
<evidence type="ECO:0000256" key="5">
    <source>
        <dbReference type="ARBA" id="ARBA00023136"/>
    </source>
</evidence>
<reference evidence="9 10" key="2">
    <citation type="submission" date="2015-01" db="EMBL/GenBank/DDBJ databases">
        <title>Complete genome sequence of Pyrinomonas methylaliphatogenes type strain K22T.</title>
        <authorList>
            <person name="Lee K.C.Y."/>
            <person name="Power J.F."/>
            <person name="Dunfield P.F."/>
            <person name="Morgan X.C."/>
            <person name="Huttenhower C."/>
            <person name="Stott M.B."/>
        </authorList>
    </citation>
    <scope>NUCLEOTIDE SEQUENCE [LARGE SCALE GENOMIC DNA]</scope>
    <source>
        <strain evidence="9 10">K22</strain>
    </source>
</reference>
<evidence type="ECO:0000256" key="3">
    <source>
        <dbReference type="ARBA" id="ARBA00022452"/>
    </source>
</evidence>
<keyword evidence="2" id="KW-0813">Transport</keyword>
<evidence type="ECO:0000313" key="9">
    <source>
        <dbReference type="EMBL" id="CDM66767.1"/>
    </source>
</evidence>
<dbReference type="InterPro" id="IPR036942">
    <property type="entry name" value="Beta-barrel_TonB_sf"/>
</dbReference>
<feature type="chain" id="PRO_5002125532" evidence="7">
    <location>
        <begin position="21"/>
        <end position="1305"/>
    </location>
</feature>
<keyword evidence="9" id="KW-0378">Hydrolase</keyword>
<evidence type="ECO:0000313" key="10">
    <source>
        <dbReference type="Proteomes" id="UP000031518"/>
    </source>
</evidence>
<evidence type="ECO:0000259" key="8">
    <source>
        <dbReference type="Pfam" id="PF25183"/>
    </source>
</evidence>
<organism evidence="9 10">
    <name type="scientific">Pyrinomonas methylaliphatogenes</name>
    <dbReference type="NCBI Taxonomy" id="454194"/>
    <lineage>
        <taxon>Bacteria</taxon>
        <taxon>Pseudomonadati</taxon>
        <taxon>Acidobacteriota</taxon>
        <taxon>Blastocatellia</taxon>
        <taxon>Blastocatellales</taxon>
        <taxon>Pyrinomonadaceae</taxon>
        <taxon>Pyrinomonas</taxon>
    </lineage>
</organism>
<gene>
    <name evidence="9" type="ORF">PYK22_02801</name>
</gene>
<dbReference type="Pfam" id="PF25183">
    <property type="entry name" value="OMP_b-brl_4"/>
    <property type="match status" value="1"/>
</dbReference>
<name>A0A0B6X194_9BACT</name>
<dbReference type="InterPro" id="IPR013784">
    <property type="entry name" value="Carb-bd-like_fold"/>
</dbReference>
<evidence type="ECO:0000256" key="6">
    <source>
        <dbReference type="ARBA" id="ARBA00023237"/>
    </source>
</evidence>
<dbReference type="GO" id="GO:0004180">
    <property type="term" value="F:carboxypeptidase activity"/>
    <property type="evidence" value="ECO:0007669"/>
    <property type="project" value="UniProtKB-KW"/>
</dbReference>
<reference evidence="9 10" key="1">
    <citation type="submission" date="2013-12" db="EMBL/GenBank/DDBJ databases">
        <authorList>
            <person name="Stott M."/>
        </authorList>
    </citation>
    <scope>NUCLEOTIDE SEQUENCE [LARGE SCALE GENOMIC DNA]</scope>
    <source>
        <strain evidence="9 10">K22</strain>
    </source>
</reference>
<dbReference type="InterPro" id="IPR057601">
    <property type="entry name" value="Oar-like_b-barrel"/>
</dbReference>
<dbReference type="Gene3D" id="2.40.170.20">
    <property type="entry name" value="TonB-dependent receptor, beta-barrel domain"/>
    <property type="match status" value="1"/>
</dbReference>
<accession>A0A0B6X194</accession>
<evidence type="ECO:0000256" key="4">
    <source>
        <dbReference type="ARBA" id="ARBA00022692"/>
    </source>
</evidence>
<keyword evidence="4" id="KW-0812">Transmembrane</keyword>
<dbReference type="PANTHER" id="PTHR30069:SF46">
    <property type="entry name" value="OAR PROTEIN"/>
    <property type="match status" value="1"/>
</dbReference>
<dbReference type="GO" id="GO:0009279">
    <property type="term" value="C:cell outer membrane"/>
    <property type="evidence" value="ECO:0007669"/>
    <property type="project" value="UniProtKB-SubCell"/>
</dbReference>
<keyword evidence="6" id="KW-0998">Cell outer membrane</keyword>